<accession>A0A8K0P903</accession>
<comment type="caution">
    <text evidence="1">The sequence shown here is derived from an EMBL/GenBank/DDBJ whole genome shotgun (WGS) entry which is preliminary data.</text>
</comment>
<dbReference type="InterPro" id="IPR036179">
    <property type="entry name" value="Ig-like_dom_sf"/>
</dbReference>
<evidence type="ECO:0000313" key="1">
    <source>
        <dbReference type="EMBL" id="KAG8237592.1"/>
    </source>
</evidence>
<name>A0A8K0P903_LADFU</name>
<reference evidence="1" key="2">
    <citation type="submission" date="2017-10" db="EMBL/GenBank/DDBJ databases">
        <title>Ladona fulva Genome sequencing and assembly.</title>
        <authorList>
            <person name="Murali S."/>
            <person name="Richards S."/>
            <person name="Bandaranaike D."/>
            <person name="Bellair M."/>
            <person name="Blankenburg K."/>
            <person name="Chao H."/>
            <person name="Dinh H."/>
            <person name="Doddapaneni H."/>
            <person name="Dugan-Rocha S."/>
            <person name="Elkadiri S."/>
            <person name="Gnanaolivu R."/>
            <person name="Hernandez B."/>
            <person name="Skinner E."/>
            <person name="Javaid M."/>
            <person name="Lee S."/>
            <person name="Li M."/>
            <person name="Ming W."/>
            <person name="Munidasa M."/>
            <person name="Muniz J."/>
            <person name="Nguyen L."/>
            <person name="Hughes D."/>
            <person name="Osuji N."/>
            <person name="Pu L.-L."/>
            <person name="Puazo M."/>
            <person name="Qu C."/>
            <person name="Quiroz J."/>
            <person name="Raj R."/>
            <person name="Weissenberger G."/>
            <person name="Xin Y."/>
            <person name="Zou X."/>
            <person name="Han Y."/>
            <person name="Worley K."/>
            <person name="Muzny D."/>
            <person name="Gibbs R."/>
        </authorList>
    </citation>
    <scope>NUCLEOTIDE SEQUENCE</scope>
    <source>
        <strain evidence="1">Sampled in the wild</strain>
    </source>
</reference>
<dbReference type="InterPro" id="IPR013783">
    <property type="entry name" value="Ig-like_fold"/>
</dbReference>
<reference evidence="1" key="1">
    <citation type="submission" date="2013-04" db="EMBL/GenBank/DDBJ databases">
        <authorList>
            <person name="Qu J."/>
            <person name="Murali S.C."/>
            <person name="Bandaranaike D."/>
            <person name="Bellair M."/>
            <person name="Blankenburg K."/>
            <person name="Chao H."/>
            <person name="Dinh H."/>
            <person name="Doddapaneni H."/>
            <person name="Downs B."/>
            <person name="Dugan-Rocha S."/>
            <person name="Elkadiri S."/>
            <person name="Gnanaolivu R.D."/>
            <person name="Hernandez B."/>
            <person name="Javaid M."/>
            <person name="Jayaseelan J.C."/>
            <person name="Lee S."/>
            <person name="Li M."/>
            <person name="Ming W."/>
            <person name="Munidasa M."/>
            <person name="Muniz J."/>
            <person name="Nguyen L."/>
            <person name="Ongeri F."/>
            <person name="Osuji N."/>
            <person name="Pu L.-L."/>
            <person name="Puazo M."/>
            <person name="Qu C."/>
            <person name="Quiroz J."/>
            <person name="Raj R."/>
            <person name="Weissenberger G."/>
            <person name="Xin Y."/>
            <person name="Zou X."/>
            <person name="Han Y."/>
            <person name="Richards S."/>
            <person name="Worley K."/>
            <person name="Muzny D."/>
            <person name="Gibbs R."/>
        </authorList>
    </citation>
    <scope>NUCLEOTIDE SEQUENCE</scope>
    <source>
        <strain evidence="1">Sampled in the wild</strain>
    </source>
</reference>
<keyword evidence="2" id="KW-1185">Reference proteome</keyword>
<organism evidence="1 2">
    <name type="scientific">Ladona fulva</name>
    <name type="common">Scarce chaser dragonfly</name>
    <name type="synonym">Libellula fulva</name>
    <dbReference type="NCBI Taxonomy" id="123851"/>
    <lineage>
        <taxon>Eukaryota</taxon>
        <taxon>Metazoa</taxon>
        <taxon>Ecdysozoa</taxon>
        <taxon>Arthropoda</taxon>
        <taxon>Hexapoda</taxon>
        <taxon>Insecta</taxon>
        <taxon>Pterygota</taxon>
        <taxon>Palaeoptera</taxon>
        <taxon>Odonata</taxon>
        <taxon>Epiprocta</taxon>
        <taxon>Anisoptera</taxon>
        <taxon>Libelluloidea</taxon>
        <taxon>Libellulidae</taxon>
        <taxon>Ladona</taxon>
    </lineage>
</organism>
<dbReference type="Proteomes" id="UP000792457">
    <property type="component" value="Unassembled WGS sequence"/>
</dbReference>
<evidence type="ECO:0000313" key="2">
    <source>
        <dbReference type="Proteomes" id="UP000792457"/>
    </source>
</evidence>
<dbReference type="OrthoDB" id="10006996at2759"/>
<dbReference type="EMBL" id="KZ309189">
    <property type="protein sequence ID" value="KAG8237592.1"/>
    <property type="molecule type" value="Genomic_DNA"/>
</dbReference>
<sequence>MHRKKRGSDLSENSAKMVGVGKKRPFLGKEYLLDARERDRDFTQAVRWSDDNVFANRAYFMPEKLPYAELGIDHIRPSDAGVYRCRVDFRVAQTRNSKINLTVIAHFTQSPKKLWLLCEGKNSLLANVPTPILNALVGQEYPTGFNFEMPPHILTNSTIIVLKLKSVGDES</sequence>
<dbReference type="PANTHER" id="PTHR23278">
    <property type="entry name" value="SIDESTEP PROTEIN"/>
    <property type="match status" value="1"/>
</dbReference>
<dbReference type="AlphaFoldDB" id="A0A8K0P903"/>
<evidence type="ECO:0008006" key="3">
    <source>
        <dbReference type="Google" id="ProtNLM"/>
    </source>
</evidence>
<gene>
    <name evidence="1" type="ORF">J437_LFUL003320</name>
</gene>
<proteinExistence type="predicted"/>
<dbReference type="PANTHER" id="PTHR23278:SF25">
    <property type="entry name" value="GH14967P"/>
    <property type="match status" value="1"/>
</dbReference>
<protein>
    <recommendedName>
        <fullName evidence="3">Ig-like domain-containing protein</fullName>
    </recommendedName>
</protein>
<dbReference type="SUPFAM" id="SSF48726">
    <property type="entry name" value="Immunoglobulin"/>
    <property type="match status" value="1"/>
</dbReference>
<dbReference type="Gene3D" id="2.60.40.10">
    <property type="entry name" value="Immunoglobulins"/>
    <property type="match status" value="1"/>
</dbReference>